<reference evidence="1 2" key="1">
    <citation type="submission" date="2023-08" db="EMBL/GenBank/DDBJ databases">
        <title>Black Yeasts Isolated from many extreme environments.</title>
        <authorList>
            <person name="Coleine C."/>
            <person name="Stajich J.E."/>
            <person name="Selbmann L."/>
        </authorList>
    </citation>
    <scope>NUCLEOTIDE SEQUENCE [LARGE SCALE GENOMIC DNA]</scope>
    <source>
        <strain evidence="1 2">CCFEE 536</strain>
    </source>
</reference>
<dbReference type="EMBL" id="JAVRRA010028275">
    <property type="protein sequence ID" value="KAK5042928.1"/>
    <property type="molecule type" value="Genomic_DNA"/>
</dbReference>
<comment type="caution">
    <text evidence="1">The sequence shown here is derived from an EMBL/GenBank/DDBJ whole genome shotgun (WGS) entry which is preliminary data.</text>
</comment>
<dbReference type="SUPFAM" id="SSF53098">
    <property type="entry name" value="Ribonuclease H-like"/>
    <property type="match status" value="1"/>
</dbReference>
<evidence type="ECO:0000313" key="1">
    <source>
        <dbReference type="EMBL" id="KAK5042928.1"/>
    </source>
</evidence>
<keyword evidence="2" id="KW-1185">Reference proteome</keyword>
<accession>A0ABR0ITK0</accession>
<protein>
    <recommendedName>
        <fullName evidence="3">Cyclin N-terminal domain-containing protein</fullName>
    </recommendedName>
</protein>
<gene>
    <name evidence="1" type="ORF">LTR16_011605</name>
</gene>
<dbReference type="Proteomes" id="UP001357485">
    <property type="component" value="Unassembled WGS sequence"/>
</dbReference>
<sequence length="150" mass="17613">MKATPVLTALILRDTHAFLKPFYCATLELEGDLVTLDHAQKTMDFLVWHFKRSMTKHVGKTTMISSITTAWFLFDKYYKLTDDTPYYVAAVLLHPSRRKQYLNTQWEKKWINPGVNRAKQLWKSQYRDCKSREATPLPRVVTKQDKTSRG</sequence>
<organism evidence="1 2">
    <name type="scientific">Cryomyces antarcticus</name>
    <dbReference type="NCBI Taxonomy" id="329879"/>
    <lineage>
        <taxon>Eukaryota</taxon>
        <taxon>Fungi</taxon>
        <taxon>Dikarya</taxon>
        <taxon>Ascomycota</taxon>
        <taxon>Pezizomycotina</taxon>
        <taxon>Dothideomycetes</taxon>
        <taxon>Dothideomycetes incertae sedis</taxon>
        <taxon>Cryomyces</taxon>
    </lineage>
</organism>
<dbReference type="InterPro" id="IPR012337">
    <property type="entry name" value="RNaseH-like_sf"/>
</dbReference>
<proteinExistence type="predicted"/>
<feature type="non-terminal residue" evidence="1">
    <location>
        <position position="150"/>
    </location>
</feature>
<evidence type="ECO:0000313" key="2">
    <source>
        <dbReference type="Proteomes" id="UP001357485"/>
    </source>
</evidence>
<name>A0ABR0ITK0_9PEZI</name>
<evidence type="ECO:0008006" key="3">
    <source>
        <dbReference type="Google" id="ProtNLM"/>
    </source>
</evidence>